<evidence type="ECO:0000313" key="2">
    <source>
        <dbReference type="EMBL" id="MBM3222823.1"/>
    </source>
</evidence>
<dbReference type="Proteomes" id="UP000712673">
    <property type="component" value="Unassembled WGS sequence"/>
</dbReference>
<dbReference type="GO" id="GO:0006099">
    <property type="term" value="P:tricarboxylic acid cycle"/>
    <property type="evidence" value="ECO:0007669"/>
    <property type="project" value="TreeGrafter"/>
</dbReference>
<dbReference type="Pfam" id="PF00549">
    <property type="entry name" value="Ligase_CoA"/>
    <property type="match status" value="1"/>
</dbReference>
<dbReference type="InterPro" id="IPR016102">
    <property type="entry name" value="Succinyl-CoA_synth-like"/>
</dbReference>
<evidence type="ECO:0000259" key="1">
    <source>
        <dbReference type="Pfam" id="PF00549"/>
    </source>
</evidence>
<dbReference type="InterPro" id="IPR005811">
    <property type="entry name" value="SUCC_ACL_C"/>
</dbReference>
<proteinExistence type="predicted"/>
<dbReference type="SUPFAM" id="SSF52210">
    <property type="entry name" value="Succinyl-CoA synthetase domains"/>
    <property type="match status" value="2"/>
</dbReference>
<dbReference type="EMBL" id="VGLS01000059">
    <property type="protein sequence ID" value="MBM3222823.1"/>
    <property type="molecule type" value="Genomic_DNA"/>
</dbReference>
<dbReference type="GO" id="GO:0004775">
    <property type="term" value="F:succinate-CoA ligase (ADP-forming) activity"/>
    <property type="evidence" value="ECO:0007669"/>
    <property type="project" value="TreeGrafter"/>
</dbReference>
<reference evidence="2" key="1">
    <citation type="submission" date="2019-03" db="EMBL/GenBank/DDBJ databases">
        <title>Lake Tanganyika Metagenome-Assembled Genomes (MAGs).</title>
        <authorList>
            <person name="Tran P."/>
        </authorList>
    </citation>
    <scope>NUCLEOTIDE SEQUENCE</scope>
    <source>
        <strain evidence="2">K_DeepCast_65m_m2_066</strain>
    </source>
</reference>
<gene>
    <name evidence="2" type="primary">fdrA</name>
    <name evidence="2" type="ORF">FJZ47_03325</name>
</gene>
<dbReference type="PANTHER" id="PTHR11117">
    <property type="entry name" value="SUCCINYL-COA LIGASE SUBUNIT ALPHA"/>
    <property type="match status" value="1"/>
</dbReference>
<sequence>MQTHVRCLVLFSMYRDSVWLMHLSYTLESMPGVQRVAVMMGTPHNKALLQDAGLLTAEGEAGGANDLLVCVQADTPAIAAEALQQATARMTPQQGAGATARTAAPRTLETALRRLPEANLACISVPGEYAVHEARKALQHGLHVFLFSAHVDLAAEIALKNLAAEQGLLVMGPDCGTAILHGIPLGFANQIPRGPVGLIAASGTGLQQVSCLLAGQGVGVSQAIGVGGRDVHERIGGHSMRAALRTLAQDADTRVLVLIAKPPAPRVAAQLTREAAQMGKPCVLAFVGEHALTAESAGVYPATTLEEAALLARALVHGTPAWSASVALPASLATEAQAASTALQPGQRLLHALYCGGTLAHEALGLLRRALGRVGSNLDDTLGAAPQPAHMVLDLGAEEFTQGRPHPMIDPSARRPYLLEAAANPAVAVVLVDVMLGWGAHPDPAGLLAAAWREAQAVASAAGRTLVGIAHVCGALDDPQDFAQQCQLLREHGLLLADSNAQAVRLASAVLGVHAPDSTAQGAGLESPAPGTAAFPQEPYPPVGLPSRLPELLRTGPRVVNLGLELFATQLAAHGTPVVHVDWRPPAGGDARLASLLARLQ</sequence>
<dbReference type="Gene3D" id="3.40.50.261">
    <property type="entry name" value="Succinyl-CoA synthetase domains"/>
    <property type="match status" value="2"/>
</dbReference>
<organism evidence="2 3">
    <name type="scientific">Tectimicrobiota bacterium</name>
    <dbReference type="NCBI Taxonomy" id="2528274"/>
    <lineage>
        <taxon>Bacteria</taxon>
        <taxon>Pseudomonadati</taxon>
        <taxon>Nitrospinota/Tectimicrobiota group</taxon>
        <taxon>Candidatus Tectimicrobiota</taxon>
    </lineage>
</organism>
<dbReference type="GO" id="GO:0005829">
    <property type="term" value="C:cytosol"/>
    <property type="evidence" value="ECO:0007669"/>
    <property type="project" value="TreeGrafter"/>
</dbReference>
<dbReference type="Gene3D" id="3.40.50.720">
    <property type="entry name" value="NAD(P)-binding Rossmann-like Domain"/>
    <property type="match status" value="1"/>
</dbReference>
<dbReference type="GO" id="GO:0009361">
    <property type="term" value="C:succinate-CoA ligase complex (ADP-forming)"/>
    <property type="evidence" value="ECO:0007669"/>
    <property type="project" value="TreeGrafter"/>
</dbReference>
<dbReference type="NCBIfam" id="NF004760">
    <property type="entry name" value="PRK06091.1"/>
    <property type="match status" value="1"/>
</dbReference>
<feature type="domain" description="ATP-citrate synthase/succinyl-CoA ligase C-terminal" evidence="1">
    <location>
        <begin position="353"/>
        <end position="510"/>
    </location>
</feature>
<dbReference type="PANTHER" id="PTHR11117:SF24">
    <property type="entry name" value="PROTEIN FDRA"/>
    <property type="match status" value="1"/>
</dbReference>
<evidence type="ECO:0000313" key="3">
    <source>
        <dbReference type="Proteomes" id="UP000712673"/>
    </source>
</evidence>
<dbReference type="AlphaFoldDB" id="A0A938B2H5"/>
<protein>
    <submittedName>
        <fullName evidence="2">Acyl-CoA synthetase FdrA</fullName>
    </submittedName>
</protein>
<accession>A0A938B2H5</accession>
<name>A0A938B2H5_UNCTE</name>
<dbReference type="GO" id="GO:0004776">
    <property type="term" value="F:succinate-CoA ligase (GDP-forming) activity"/>
    <property type="evidence" value="ECO:0007669"/>
    <property type="project" value="TreeGrafter"/>
</dbReference>
<comment type="caution">
    <text evidence="2">The sequence shown here is derived from an EMBL/GenBank/DDBJ whole genome shotgun (WGS) entry which is preliminary data.</text>
</comment>